<name>A0A843UF98_COLES</name>
<evidence type="ECO:0000256" key="1">
    <source>
        <dbReference type="ARBA" id="ARBA00002639"/>
    </source>
</evidence>
<comment type="function">
    <text evidence="1">Adenosylhomocysteine is a competitive inhibitor of S-adenosyl-L-methionine-dependent methyl transferase reactions; therefore adenosylhomocysteinase may play a key role in the control of methylations via regulation of the intracellular concentration of adenosylhomocysteine.</text>
</comment>
<evidence type="ECO:0000313" key="6">
    <source>
        <dbReference type="EMBL" id="MQL78729.1"/>
    </source>
</evidence>
<dbReference type="AlphaFoldDB" id="A0A843UF98"/>
<dbReference type="PANTHER" id="PTHR23420:SF0">
    <property type="entry name" value="ADENOSYLHOMOCYSTEINASE"/>
    <property type="match status" value="1"/>
</dbReference>
<feature type="region of interest" description="Disordered" evidence="4">
    <location>
        <begin position="375"/>
        <end position="396"/>
    </location>
</feature>
<feature type="transmembrane region" description="Helical" evidence="5">
    <location>
        <begin position="80"/>
        <end position="99"/>
    </location>
</feature>
<dbReference type="InterPro" id="IPR000043">
    <property type="entry name" value="Adenosylhomocysteinase-like"/>
</dbReference>
<dbReference type="EMBL" id="NMUH01000415">
    <property type="protein sequence ID" value="MQL78729.1"/>
    <property type="molecule type" value="Genomic_DNA"/>
</dbReference>
<reference evidence="6" key="1">
    <citation type="submission" date="2017-07" db="EMBL/GenBank/DDBJ databases">
        <title>Taro Niue Genome Assembly and Annotation.</title>
        <authorList>
            <person name="Atibalentja N."/>
            <person name="Keating K."/>
            <person name="Fields C.J."/>
        </authorList>
    </citation>
    <scope>NUCLEOTIDE SEQUENCE</scope>
    <source>
        <strain evidence="6">Niue_2</strain>
        <tissue evidence="6">Leaf</tissue>
    </source>
</reference>
<proteinExistence type="predicted"/>
<dbReference type="SMART" id="SM00996">
    <property type="entry name" value="AdoHcyase"/>
    <property type="match status" value="1"/>
</dbReference>
<dbReference type="PANTHER" id="PTHR23420">
    <property type="entry name" value="ADENOSYLHOMOCYSTEINASE"/>
    <property type="match status" value="1"/>
</dbReference>
<keyword evidence="7" id="KW-1185">Reference proteome</keyword>
<evidence type="ECO:0000313" key="7">
    <source>
        <dbReference type="Proteomes" id="UP000652761"/>
    </source>
</evidence>
<feature type="compositionally biased region" description="Basic and acidic residues" evidence="4">
    <location>
        <begin position="387"/>
        <end position="396"/>
    </location>
</feature>
<feature type="transmembrane region" description="Helical" evidence="5">
    <location>
        <begin position="105"/>
        <end position="130"/>
    </location>
</feature>
<gene>
    <name evidence="6" type="ORF">Taro_011164</name>
</gene>
<dbReference type="Proteomes" id="UP000652761">
    <property type="component" value="Unassembled WGS sequence"/>
</dbReference>
<dbReference type="Gene3D" id="3.40.50.1480">
    <property type="entry name" value="Adenosylhomocysteinase-like"/>
    <property type="match status" value="1"/>
</dbReference>
<dbReference type="SUPFAM" id="SSF52283">
    <property type="entry name" value="Formate/glycerate dehydrogenase catalytic domain-like"/>
    <property type="match status" value="1"/>
</dbReference>
<protein>
    <recommendedName>
        <fullName evidence="2">Adenosylhomocysteinase</fullName>
    </recommendedName>
    <alternativeName>
        <fullName evidence="3">S-adenosyl-L-homocysteine hydrolase</fullName>
    </alternativeName>
</protein>
<evidence type="ECO:0000256" key="5">
    <source>
        <dbReference type="SAM" id="Phobius"/>
    </source>
</evidence>
<dbReference type="GO" id="GO:0005829">
    <property type="term" value="C:cytosol"/>
    <property type="evidence" value="ECO:0007669"/>
    <property type="project" value="TreeGrafter"/>
</dbReference>
<dbReference type="OrthoDB" id="10007170at2759"/>
<keyword evidence="5" id="KW-0472">Membrane</keyword>
<keyword evidence="5" id="KW-1133">Transmembrane helix</keyword>
<keyword evidence="5" id="KW-0812">Transmembrane</keyword>
<accession>A0A843UF98</accession>
<dbReference type="GO" id="GO:0033353">
    <property type="term" value="P:S-adenosylmethionine cycle"/>
    <property type="evidence" value="ECO:0007669"/>
    <property type="project" value="TreeGrafter"/>
</dbReference>
<evidence type="ECO:0000256" key="4">
    <source>
        <dbReference type="SAM" id="MobiDB-lite"/>
    </source>
</evidence>
<organism evidence="6 7">
    <name type="scientific">Colocasia esculenta</name>
    <name type="common">Wild taro</name>
    <name type="synonym">Arum esculentum</name>
    <dbReference type="NCBI Taxonomy" id="4460"/>
    <lineage>
        <taxon>Eukaryota</taxon>
        <taxon>Viridiplantae</taxon>
        <taxon>Streptophyta</taxon>
        <taxon>Embryophyta</taxon>
        <taxon>Tracheophyta</taxon>
        <taxon>Spermatophyta</taxon>
        <taxon>Magnoliopsida</taxon>
        <taxon>Liliopsida</taxon>
        <taxon>Araceae</taxon>
        <taxon>Aroideae</taxon>
        <taxon>Colocasieae</taxon>
        <taxon>Colocasia</taxon>
    </lineage>
</organism>
<dbReference type="GO" id="GO:0004013">
    <property type="term" value="F:adenosylhomocysteinase activity"/>
    <property type="evidence" value="ECO:0007669"/>
    <property type="project" value="TreeGrafter"/>
</dbReference>
<dbReference type="InterPro" id="IPR042172">
    <property type="entry name" value="Adenosylhomocyst_ase-like_sf"/>
</dbReference>
<comment type="caution">
    <text evidence="6">The sequence shown here is derived from an EMBL/GenBank/DDBJ whole genome shotgun (WGS) entry which is preliminary data.</text>
</comment>
<evidence type="ECO:0000256" key="2">
    <source>
        <dbReference type="ARBA" id="ARBA00022091"/>
    </source>
</evidence>
<evidence type="ECO:0000256" key="3">
    <source>
        <dbReference type="ARBA" id="ARBA00033091"/>
    </source>
</evidence>
<sequence length="423" mass="47278">MSSSRGDLIYLNQKIFSFSKWLEFNQEEEEYEEEDEEEANRTAVLAYLALTLLLRPLLLHGQSTPLRRRFVRLIYPLHNAFPLLLSLAMAIGCSLATAAQMPSPSWLFCFPPSSTPASAVLTYVALTYLYGSSLYCRPASAVAHNPQPPTLHQQFSPRPWFLFGCNYYPPSRICSVLEKMALQVEKTTSGREYKVKDMSQADFGRLEIELAEVEMPGLMSCRAEFGPSQPFKGTRISGSLHMTIQTVVLIETLTALGAEVHWCSYNIFSTQDHAVAAAIARDSAAVFAWKGETLQEYWWCTERCLDWGPEGGPDLIIDDGDDATLLIHEGVKAEEFEKMGKLPDPSSTNNAEFQIVLGLIRDGLKMLLQLLRKRNPKSRQKPGTIRSAREGREHNGKAHVVEAGATNALSERSSTLIVKIQKT</sequence>
<dbReference type="Pfam" id="PF05221">
    <property type="entry name" value="AdoHcyase"/>
    <property type="match status" value="1"/>
</dbReference>